<evidence type="ECO:0000313" key="3">
    <source>
        <dbReference type="Proteomes" id="UP000554235"/>
    </source>
</evidence>
<sequence length="482" mass="52926">MSYQYSKAATSVAQEKGVPTPSFQSYAPLPRQAIGKPSSKKRLYKADLLAAGVTLICLALGIASVADETLSWQLGQGTHQLIALGFLLSIMSLCLASVTPTLFLILETRFGTSTLQNYEGILRNDCTASRMGLTWRLVLAFMTTLPIGLSVAYKSFTGGHSVRSVDASHYIHEEPTFGPCGPPGVLPIGFGIGVTLFFNVTLPFAISTSNWLLGNTEPVMPTAPQPYGFNLLLVNKDASAVLDVPNPHFVQDIQFMLAEGESWNLTDPVTGTVATVNHSKEESPEQWEKDFIKACNKSQHSSGSFTHQSLLNGWAIDLMDDPSPGNQSWQYISISPDPGIDNLPKCDSKLSAHAHRFDITRQRCYGTWSISRGNVLLVDGNCTGEILPPAKQLPLTDNDMFLGLWYMPALVEFLGPFSDSRNQSDWMIPSFATVTAAMLWSRITAMNSPYRLHANGFVRDWRDPSESVSFLQKTWAYSTNLI</sequence>
<dbReference type="AlphaFoldDB" id="A0A8H4LEA3"/>
<keyword evidence="1" id="KW-0472">Membrane</keyword>
<name>A0A8H4LEA3_9HYPO</name>
<feature type="transmembrane region" description="Helical" evidence="1">
    <location>
        <begin position="133"/>
        <end position="153"/>
    </location>
</feature>
<comment type="caution">
    <text evidence="2">The sequence shown here is derived from an EMBL/GenBank/DDBJ whole genome shotgun (WGS) entry which is preliminary data.</text>
</comment>
<feature type="transmembrane region" description="Helical" evidence="1">
    <location>
        <begin position="46"/>
        <end position="66"/>
    </location>
</feature>
<keyword evidence="1" id="KW-1133">Transmembrane helix</keyword>
<evidence type="ECO:0000313" key="2">
    <source>
        <dbReference type="EMBL" id="KAF4465924.1"/>
    </source>
</evidence>
<dbReference type="Proteomes" id="UP000554235">
    <property type="component" value="Unassembled WGS sequence"/>
</dbReference>
<reference evidence="2 3" key="1">
    <citation type="submission" date="2020-01" db="EMBL/GenBank/DDBJ databases">
        <title>Identification and distribution of gene clusters putatively required for synthesis of sphingolipid metabolism inhibitors in phylogenetically diverse species of the filamentous fungus Fusarium.</title>
        <authorList>
            <person name="Kim H.-S."/>
            <person name="Busman M."/>
            <person name="Brown D.W."/>
            <person name="Divon H."/>
            <person name="Uhlig S."/>
            <person name="Proctor R.H."/>
        </authorList>
    </citation>
    <scope>NUCLEOTIDE SEQUENCE [LARGE SCALE GENOMIC DNA]</scope>
    <source>
        <strain evidence="2 3">NRRL 20459</strain>
    </source>
</reference>
<accession>A0A8H4LEA3</accession>
<keyword evidence="3" id="KW-1185">Reference proteome</keyword>
<feature type="transmembrane region" description="Helical" evidence="1">
    <location>
        <begin position="81"/>
        <end position="106"/>
    </location>
</feature>
<organism evidence="2 3">
    <name type="scientific">Fusarium albosuccineum</name>
    <dbReference type="NCBI Taxonomy" id="1237068"/>
    <lineage>
        <taxon>Eukaryota</taxon>
        <taxon>Fungi</taxon>
        <taxon>Dikarya</taxon>
        <taxon>Ascomycota</taxon>
        <taxon>Pezizomycotina</taxon>
        <taxon>Sordariomycetes</taxon>
        <taxon>Hypocreomycetidae</taxon>
        <taxon>Hypocreales</taxon>
        <taxon>Nectriaceae</taxon>
        <taxon>Fusarium</taxon>
        <taxon>Fusarium decemcellulare species complex</taxon>
    </lineage>
</organism>
<feature type="transmembrane region" description="Helical" evidence="1">
    <location>
        <begin position="185"/>
        <end position="206"/>
    </location>
</feature>
<gene>
    <name evidence="2" type="ORF">FALBO_7238</name>
</gene>
<evidence type="ECO:0000256" key="1">
    <source>
        <dbReference type="SAM" id="Phobius"/>
    </source>
</evidence>
<dbReference type="EMBL" id="JAADYS010000957">
    <property type="protein sequence ID" value="KAF4465924.1"/>
    <property type="molecule type" value="Genomic_DNA"/>
</dbReference>
<dbReference type="OrthoDB" id="5420013at2759"/>
<protein>
    <submittedName>
        <fullName evidence="2">Uncharacterized protein</fullName>
    </submittedName>
</protein>
<keyword evidence="1" id="KW-0812">Transmembrane</keyword>
<proteinExistence type="predicted"/>